<dbReference type="AlphaFoldDB" id="A0A1F5EKN3"/>
<evidence type="ECO:0000256" key="1">
    <source>
        <dbReference type="SAM" id="MobiDB-lite"/>
    </source>
</evidence>
<sequence length="219" mass="24287">MDNFNRGKKFGGGGGGGRKFGGRSFGGGDRGGRKSFGGDRDRDRAEMHKAICDSCKKECEVPFRPTSGKPVLCSDCFKSNRSDSPRDSRGGNRDFGRRDSKPRFDDRKSFQSEGGRDSQNYKVQLDMLNAKLDKILKALNPDVTEELFGGSEQKTETAKFKKFEKAPKKEVDTVALKKVITKTMGKKTAEDKKPVTKKVVAKKIPAKKIVKKVATKKKK</sequence>
<dbReference type="EMBL" id="MFAA01000046">
    <property type="protein sequence ID" value="OGD67979.1"/>
    <property type="molecule type" value="Genomic_DNA"/>
</dbReference>
<dbReference type="Pfam" id="PF23477">
    <property type="entry name" value="zf_Tbcl_2"/>
    <property type="match status" value="1"/>
</dbReference>
<evidence type="ECO:0000313" key="3">
    <source>
        <dbReference type="EMBL" id="OGD67979.1"/>
    </source>
</evidence>
<gene>
    <name evidence="3" type="ORF">A3E89_01035</name>
</gene>
<evidence type="ECO:0000259" key="2">
    <source>
        <dbReference type="Pfam" id="PF23477"/>
    </source>
</evidence>
<dbReference type="Proteomes" id="UP000185891">
    <property type="component" value="Unassembled WGS sequence"/>
</dbReference>
<dbReference type="InterPro" id="IPR026363">
    <property type="entry name" value="CxxC-x17-CxxC_dom"/>
</dbReference>
<feature type="compositionally biased region" description="Basic and acidic residues" evidence="1">
    <location>
        <begin position="30"/>
        <end position="43"/>
    </location>
</feature>
<feature type="compositionally biased region" description="Gly residues" evidence="1">
    <location>
        <begin position="10"/>
        <end position="29"/>
    </location>
</feature>
<protein>
    <recommendedName>
        <fullName evidence="2">CxxC-x17-CxxC domain-containing protein</fullName>
    </recommendedName>
</protein>
<accession>A0A1F5EKN3</accession>
<evidence type="ECO:0000313" key="4">
    <source>
        <dbReference type="Proteomes" id="UP000185891"/>
    </source>
</evidence>
<name>A0A1F5EKN3_9BACT</name>
<feature type="region of interest" description="Disordered" evidence="1">
    <location>
        <begin position="60"/>
        <end position="121"/>
    </location>
</feature>
<organism evidence="3 4">
    <name type="scientific">Candidatus Campbellbacteria bacterium RIFCSPHIGHO2_12_FULL_35_10</name>
    <dbReference type="NCBI Taxonomy" id="1797578"/>
    <lineage>
        <taxon>Bacteria</taxon>
        <taxon>Candidatus Campbelliibacteriota</taxon>
    </lineage>
</organism>
<feature type="region of interest" description="Disordered" evidence="1">
    <location>
        <begin position="1"/>
        <end position="43"/>
    </location>
</feature>
<comment type="caution">
    <text evidence="3">The sequence shown here is derived from an EMBL/GenBank/DDBJ whole genome shotgun (WGS) entry which is preliminary data.</text>
</comment>
<proteinExistence type="predicted"/>
<feature type="domain" description="CxxC-x17-CxxC" evidence="2">
    <location>
        <begin position="46"/>
        <end position="81"/>
    </location>
</feature>
<reference evidence="3 4" key="1">
    <citation type="journal article" date="2016" name="Nat. Commun.">
        <title>Thousands of microbial genomes shed light on interconnected biogeochemical processes in an aquifer system.</title>
        <authorList>
            <person name="Anantharaman K."/>
            <person name="Brown C.T."/>
            <person name="Hug L.A."/>
            <person name="Sharon I."/>
            <person name="Castelle C.J."/>
            <person name="Probst A.J."/>
            <person name="Thomas B.C."/>
            <person name="Singh A."/>
            <person name="Wilkins M.J."/>
            <person name="Karaoz U."/>
            <person name="Brodie E.L."/>
            <person name="Williams K.H."/>
            <person name="Hubbard S.S."/>
            <person name="Banfield J.F."/>
        </authorList>
    </citation>
    <scope>NUCLEOTIDE SEQUENCE [LARGE SCALE GENOMIC DNA]</scope>
</reference>
<feature type="compositionally biased region" description="Basic and acidic residues" evidence="1">
    <location>
        <begin position="78"/>
        <end position="116"/>
    </location>
</feature>
<dbReference type="NCBIfam" id="TIGR04272">
    <property type="entry name" value="cxxc_cxxc_Mbark"/>
    <property type="match status" value="1"/>
</dbReference>